<sequence length="50" mass="5704">MKYFEFGQEHPELMVMLHGGVCYRGALTVAEKMAKTYHVVLVAYPELVCL</sequence>
<comment type="caution">
    <text evidence="1">The sequence shown here is derived from an EMBL/GenBank/DDBJ whole genome shotgun (WGS) entry which is preliminary data.</text>
</comment>
<accession>A0A9E1LZS0</accession>
<evidence type="ECO:0000313" key="1">
    <source>
        <dbReference type="EMBL" id="MBS6623398.1"/>
    </source>
</evidence>
<dbReference type="EMBL" id="JAGZYH010000122">
    <property type="protein sequence ID" value="MBS6623398.1"/>
    <property type="molecule type" value="Genomic_DNA"/>
</dbReference>
<gene>
    <name evidence="1" type="ORF">KH315_14910</name>
</gene>
<dbReference type="RefSeq" id="WP_187299029.1">
    <property type="nucleotide sequence ID" value="NZ_CP065376.1"/>
</dbReference>
<evidence type="ECO:0000313" key="2">
    <source>
        <dbReference type="Proteomes" id="UP000811365"/>
    </source>
</evidence>
<reference evidence="1" key="1">
    <citation type="submission" date="2021-02" db="EMBL/GenBank/DDBJ databases">
        <title>Infant gut strain persistence is associated with maternal origin, phylogeny, and functional potential including surface adhesion and iron acquisition.</title>
        <authorList>
            <person name="Lou Y.C."/>
        </authorList>
    </citation>
    <scope>NUCLEOTIDE SEQUENCE</scope>
    <source>
        <strain evidence="1">L2_039_000G1_dasL2_039_000G1_maxbin2.maxbin.077</strain>
    </source>
</reference>
<protein>
    <submittedName>
        <fullName evidence="1">Uncharacterized protein</fullName>
    </submittedName>
</protein>
<organism evidence="1 2">
    <name type="scientific">Faecalibacterium prausnitzii</name>
    <dbReference type="NCBI Taxonomy" id="853"/>
    <lineage>
        <taxon>Bacteria</taxon>
        <taxon>Bacillati</taxon>
        <taxon>Bacillota</taxon>
        <taxon>Clostridia</taxon>
        <taxon>Eubacteriales</taxon>
        <taxon>Oscillospiraceae</taxon>
        <taxon>Faecalibacterium</taxon>
    </lineage>
</organism>
<name>A0A9E1LZS0_9FIRM</name>
<dbReference type="AlphaFoldDB" id="A0A9E1LZS0"/>
<proteinExistence type="predicted"/>
<dbReference type="Proteomes" id="UP000811365">
    <property type="component" value="Unassembled WGS sequence"/>
</dbReference>